<dbReference type="EMBL" id="CR940347">
    <property type="protein sequence ID" value="CAI72961.1"/>
    <property type="molecule type" value="Genomic_DNA"/>
</dbReference>
<name>Q4UIX8_THEAN</name>
<proteinExistence type="predicted"/>
<dbReference type="Proteomes" id="UP000001950">
    <property type="component" value="Chromosome 1"/>
</dbReference>
<accession>Q4UIX8</accession>
<gene>
    <name evidence="3" type="ORF">TA16515</name>
</gene>
<dbReference type="AlphaFoldDB" id="Q4UIX8"/>
<evidence type="ECO:0000256" key="2">
    <source>
        <dbReference type="SAM" id="SignalP"/>
    </source>
</evidence>
<dbReference type="GO" id="GO:0097745">
    <property type="term" value="P:mitochondrial tRNA 5'-end processing"/>
    <property type="evidence" value="ECO:0007669"/>
    <property type="project" value="TreeGrafter"/>
</dbReference>
<dbReference type="RefSeq" id="XP_953639.1">
    <property type="nucleotide sequence ID" value="XM_948546.1"/>
</dbReference>
<dbReference type="eggNOG" id="ENOG502QXH8">
    <property type="taxonomic scope" value="Eukaryota"/>
</dbReference>
<keyword evidence="4" id="KW-1185">Reference proteome</keyword>
<dbReference type="InParanoid" id="Q4UIX8"/>
<protein>
    <submittedName>
        <fullName evidence="3">Uncharacterized protein</fullName>
    </submittedName>
</protein>
<keyword evidence="2" id="KW-0732">Signal</keyword>
<dbReference type="GeneID" id="3864253"/>
<organism evidence="3 4">
    <name type="scientific">Theileria annulata</name>
    <dbReference type="NCBI Taxonomy" id="5874"/>
    <lineage>
        <taxon>Eukaryota</taxon>
        <taxon>Sar</taxon>
        <taxon>Alveolata</taxon>
        <taxon>Apicomplexa</taxon>
        <taxon>Aconoidasida</taxon>
        <taxon>Piroplasmida</taxon>
        <taxon>Theileriidae</taxon>
        <taxon>Theileria</taxon>
    </lineage>
</organism>
<evidence type="ECO:0000256" key="1">
    <source>
        <dbReference type="SAM" id="MobiDB-lite"/>
    </source>
</evidence>
<evidence type="ECO:0000313" key="3">
    <source>
        <dbReference type="EMBL" id="CAI72961.1"/>
    </source>
</evidence>
<dbReference type="Gene3D" id="3.40.50.11980">
    <property type="match status" value="1"/>
</dbReference>
<dbReference type="GO" id="GO:0001682">
    <property type="term" value="P:tRNA 5'-leader removal"/>
    <property type="evidence" value="ECO:0007669"/>
    <property type="project" value="TreeGrafter"/>
</dbReference>
<feature type="chain" id="PRO_5004245163" evidence="2">
    <location>
        <begin position="20"/>
        <end position="857"/>
    </location>
</feature>
<dbReference type="VEuPathDB" id="PiroplasmaDB:TA16515"/>
<dbReference type="OrthoDB" id="46913at2759"/>
<reference evidence="3 4" key="1">
    <citation type="journal article" date="2005" name="Science">
        <title>Genome of the host-cell transforming parasite Theileria annulata compared with T. parva.</title>
        <authorList>
            <person name="Pain A."/>
            <person name="Renauld H."/>
            <person name="Berriman M."/>
            <person name="Murphy L."/>
            <person name="Yeats C.A."/>
            <person name="Weir W."/>
            <person name="Kerhornou A."/>
            <person name="Aslett M."/>
            <person name="Bishop R."/>
            <person name="Bouchier C."/>
            <person name="Cochet M."/>
            <person name="Coulson R.M.R."/>
            <person name="Cronin A."/>
            <person name="de Villiers E.P."/>
            <person name="Fraser A."/>
            <person name="Fosker N."/>
            <person name="Gardner M."/>
            <person name="Goble A."/>
            <person name="Griffiths-Jones S."/>
            <person name="Harris D.E."/>
            <person name="Katzer F."/>
            <person name="Larke N."/>
            <person name="Lord A."/>
            <person name="Maser P."/>
            <person name="McKellar S."/>
            <person name="Mooney P."/>
            <person name="Morton F."/>
            <person name="Nene V."/>
            <person name="O'Neil S."/>
            <person name="Price C."/>
            <person name="Quail M.A."/>
            <person name="Rabbinowitsch E."/>
            <person name="Rawlings N.D."/>
            <person name="Rutter S."/>
            <person name="Saunders D."/>
            <person name="Seeger K."/>
            <person name="Shah T."/>
            <person name="Squares R."/>
            <person name="Squares S."/>
            <person name="Tivey A."/>
            <person name="Walker A.R."/>
            <person name="Woodward J."/>
            <person name="Dobbelaere D.A.E."/>
            <person name="Langsley G."/>
            <person name="Rajandream M.A."/>
            <person name="McKeever D."/>
            <person name="Shiels B."/>
            <person name="Tait A."/>
            <person name="Barrell B.G."/>
            <person name="Hall N."/>
        </authorList>
    </citation>
    <scope>NUCLEOTIDE SEQUENCE [LARGE SCALE GENOMIC DNA]</scope>
    <source>
        <strain evidence="4">Ankara</strain>
    </source>
</reference>
<dbReference type="GO" id="GO:0030678">
    <property type="term" value="C:mitochondrial ribonuclease P complex"/>
    <property type="evidence" value="ECO:0007669"/>
    <property type="project" value="TreeGrafter"/>
</dbReference>
<dbReference type="GO" id="GO:0004526">
    <property type="term" value="F:ribonuclease P activity"/>
    <property type="evidence" value="ECO:0007669"/>
    <property type="project" value="TreeGrafter"/>
</dbReference>
<dbReference type="PANTHER" id="PTHR13547">
    <property type="match status" value="1"/>
</dbReference>
<evidence type="ECO:0000313" key="4">
    <source>
        <dbReference type="Proteomes" id="UP000001950"/>
    </source>
</evidence>
<dbReference type="KEGG" id="tan:TA16515"/>
<feature type="signal peptide" evidence="2">
    <location>
        <begin position="1"/>
        <end position="19"/>
    </location>
</feature>
<dbReference type="OMA" id="DYESIFY"/>
<sequence>MLWVFKIFYKIWVFTAIESYLTFENVFHNYRSNTNFVHSFKCSNFNKVRLKSVINTPVSYEKARNYALFAEVTETEVRPEILRKTSVIDLDYLGHLTGDLIRYSKSVDKNKPEICYEQLKNIFGKFSHVISELFTEPVEVDYQSKLEQIRQEFGEKIDKIEPHHLLKINPTEYRNNTTTFAYEYLVDYDPLNSEKVPRVFRRDLRTDVPKILRKRLSYIINFFSKTLGLFFVTFYQSNLPISELYKESTTLGLESTPQLLEGITLLHLTDNYYGTDLRKKIDKSLELFEYSSIVKQGRNKSFSLIINHFFQNKDYESIFYVIKYITNNLDKKLNGLYLVQFLVSLAHKFKSLKGDSNNDKFTHNIPLNNSVSENEEGLDERKRFKKMMFSELKQWIKQSLELYEKCNLHPFNMIYEFAEILERNYRDLVPGLFRIVTVSSSGDSAVPHGLCDLCNTKINFQDISDPDRFEIFSNMLKTIFNTTVKEFFPLFNFYKFLLRGTVRGKPYTCIIDGQNVGFYKNNCWVLDWNKLLDAFYFFESAGENPLIVLPFRIYNKLMAHLEKMDKPSFDLFDILNENKSIYLTNNYSYDDNYFLLAGIVKFTEDEIKLFDHFINQTSVDESYYASIEYCLSKIKNDQFKKSDKNTIIVTNDRLSNLLIEDVNTEVLNTWKNYSLINFTAFNPKGRLTMGRRINYTFSVVSDNDKFHIPIGYDRIFTNSNEIHKFELGLNIPSGTSNFSGSSRSPETGKISIKFLNQEETPNKNWIRDNQHLLFDSTNLTPNPVTTDNDTFKERGSSYHPYGSTDNDFKHSNDRYRNVFCEIYHNSPEIVEQMFIPNSKSKWLCIDLSRIDSLIENL</sequence>
<dbReference type="PANTHER" id="PTHR13547:SF1">
    <property type="entry name" value="MITOCHONDRIAL RIBONUCLEASE P CATALYTIC SUBUNIT"/>
    <property type="match status" value="1"/>
</dbReference>
<feature type="region of interest" description="Disordered" evidence="1">
    <location>
        <begin position="784"/>
        <end position="805"/>
    </location>
</feature>